<dbReference type="InterPro" id="IPR012675">
    <property type="entry name" value="Beta-grasp_dom_sf"/>
</dbReference>
<dbReference type="Gene3D" id="3.40.50.80">
    <property type="entry name" value="Nucleotide-binding domain of ferredoxin-NADP reductase (FNR) module"/>
    <property type="match status" value="1"/>
</dbReference>
<dbReference type="InterPro" id="IPR001433">
    <property type="entry name" value="OxRdtase_FAD/NAD-bd"/>
</dbReference>
<keyword evidence="2" id="KW-0285">Flavoprotein</keyword>
<keyword evidence="4" id="KW-0479">Metal-binding</keyword>
<evidence type="ECO:0000256" key="3">
    <source>
        <dbReference type="ARBA" id="ARBA00022714"/>
    </source>
</evidence>
<dbReference type="SUPFAM" id="SSF63380">
    <property type="entry name" value="Riboflavin synthase domain-like"/>
    <property type="match status" value="1"/>
</dbReference>
<dbReference type="EMBL" id="BAAAJE010000001">
    <property type="protein sequence ID" value="GAA1124591.1"/>
    <property type="molecule type" value="Genomic_DNA"/>
</dbReference>
<evidence type="ECO:0000313" key="11">
    <source>
        <dbReference type="Proteomes" id="UP001499979"/>
    </source>
</evidence>
<evidence type="ECO:0000259" key="8">
    <source>
        <dbReference type="PROSITE" id="PS51085"/>
    </source>
</evidence>
<dbReference type="InterPro" id="IPR039261">
    <property type="entry name" value="FNR_nucleotide-bd"/>
</dbReference>
<dbReference type="InterPro" id="IPR006058">
    <property type="entry name" value="2Fe2S_fd_BS"/>
</dbReference>
<evidence type="ECO:0000256" key="6">
    <source>
        <dbReference type="ARBA" id="ARBA00023004"/>
    </source>
</evidence>
<dbReference type="PRINTS" id="PR00409">
    <property type="entry name" value="PHDIOXRDTASE"/>
</dbReference>
<dbReference type="RefSeq" id="WP_343904563.1">
    <property type="nucleotide sequence ID" value="NZ_BAAAJE010000001.1"/>
</dbReference>
<dbReference type="Pfam" id="PF00111">
    <property type="entry name" value="Fer2"/>
    <property type="match status" value="1"/>
</dbReference>
<keyword evidence="11" id="KW-1185">Reference proteome</keyword>
<dbReference type="PANTHER" id="PTHR47354:SF1">
    <property type="entry name" value="CARNITINE MONOOXYGENASE REDUCTASE SUBUNIT"/>
    <property type="match status" value="1"/>
</dbReference>
<evidence type="ECO:0000256" key="7">
    <source>
        <dbReference type="ARBA" id="ARBA00023014"/>
    </source>
</evidence>
<keyword evidence="5" id="KW-0560">Oxidoreductase</keyword>
<reference evidence="10 11" key="1">
    <citation type="journal article" date="2019" name="Int. J. Syst. Evol. Microbiol.">
        <title>The Global Catalogue of Microorganisms (GCM) 10K type strain sequencing project: providing services to taxonomists for standard genome sequencing and annotation.</title>
        <authorList>
            <consortium name="The Broad Institute Genomics Platform"/>
            <consortium name="The Broad Institute Genome Sequencing Center for Infectious Disease"/>
            <person name="Wu L."/>
            <person name="Ma J."/>
        </authorList>
    </citation>
    <scope>NUCLEOTIDE SEQUENCE [LARGE SCALE GENOMIC DNA]</scope>
    <source>
        <strain evidence="10 11">JCM 11813</strain>
    </source>
</reference>
<keyword evidence="3" id="KW-0001">2Fe-2S</keyword>
<dbReference type="SUPFAM" id="SSF52343">
    <property type="entry name" value="Ferredoxin reductase-like, C-terminal NADP-linked domain"/>
    <property type="match status" value="1"/>
</dbReference>
<protein>
    <submittedName>
        <fullName evidence="10">PDR/VanB family oxidoreductase</fullName>
    </submittedName>
</protein>
<name>A0ABN1U6I7_9ACTN</name>
<dbReference type="InterPro" id="IPR017927">
    <property type="entry name" value="FAD-bd_FR_type"/>
</dbReference>
<dbReference type="PANTHER" id="PTHR47354">
    <property type="entry name" value="NADH OXIDOREDUCTASE HCR"/>
    <property type="match status" value="1"/>
</dbReference>
<proteinExistence type="predicted"/>
<dbReference type="InterPro" id="IPR017938">
    <property type="entry name" value="Riboflavin_synthase-like_b-brl"/>
</dbReference>
<dbReference type="InterPro" id="IPR036010">
    <property type="entry name" value="2Fe-2S_ferredoxin-like_sf"/>
</dbReference>
<evidence type="ECO:0000256" key="4">
    <source>
        <dbReference type="ARBA" id="ARBA00022723"/>
    </source>
</evidence>
<dbReference type="Pfam" id="PF00175">
    <property type="entry name" value="NAD_binding_1"/>
    <property type="match status" value="1"/>
</dbReference>
<keyword evidence="7" id="KW-0411">Iron-sulfur</keyword>
<keyword evidence="6" id="KW-0408">Iron</keyword>
<evidence type="ECO:0000313" key="10">
    <source>
        <dbReference type="EMBL" id="GAA1124591.1"/>
    </source>
</evidence>
<dbReference type="PROSITE" id="PS00197">
    <property type="entry name" value="2FE2S_FER_1"/>
    <property type="match status" value="1"/>
</dbReference>
<evidence type="ECO:0000256" key="1">
    <source>
        <dbReference type="ARBA" id="ARBA00001974"/>
    </source>
</evidence>
<dbReference type="CDD" id="cd00207">
    <property type="entry name" value="fer2"/>
    <property type="match status" value="1"/>
</dbReference>
<dbReference type="InterPro" id="IPR050415">
    <property type="entry name" value="MRET"/>
</dbReference>
<evidence type="ECO:0000259" key="9">
    <source>
        <dbReference type="PROSITE" id="PS51384"/>
    </source>
</evidence>
<dbReference type="PROSITE" id="PS51384">
    <property type="entry name" value="FAD_FR"/>
    <property type="match status" value="1"/>
</dbReference>
<dbReference type="CDD" id="cd06185">
    <property type="entry name" value="PDR_like"/>
    <property type="match status" value="1"/>
</dbReference>
<comment type="caution">
    <text evidence="10">The sequence shown here is derived from an EMBL/GenBank/DDBJ whole genome shotgun (WGS) entry which is preliminary data.</text>
</comment>
<dbReference type="SUPFAM" id="SSF54292">
    <property type="entry name" value="2Fe-2S ferredoxin-like"/>
    <property type="match status" value="1"/>
</dbReference>
<sequence length="315" mass="34249">MKSTSRKLLTVDVVGRELIARDVVQLRVQRADGAELPSWAPGAHVDVYLPGMLRHYSLCGDPADLTSYEFAVLFEPAGRGGSRYVHEQVQVGSQLQIARPRNHFKLVDAPGYVFVAGGIGITPIRAMVSACERSGKPWVLYYGGRHEDSMAYFDEFSKLGSAHLLPQDIHGLLNLSAILAEAPDGFAIYCCGPERLLHAIEEAALAVGRIVHVERFAPAVAKHQFSDRPVTVVCAESGQTVQVGAQVTVLDALIAAGVDVNYDCRDGTCGTCELEVVEGDPEHRDAILSLRDRLSGRVMYPCVSRARGDRLILDV</sequence>
<feature type="domain" description="FAD-binding FR-type" evidence="9">
    <location>
        <begin position="6"/>
        <end position="107"/>
    </location>
</feature>
<evidence type="ECO:0000256" key="5">
    <source>
        <dbReference type="ARBA" id="ARBA00023002"/>
    </source>
</evidence>
<dbReference type="InterPro" id="IPR001041">
    <property type="entry name" value="2Fe-2S_ferredoxin-type"/>
</dbReference>
<dbReference type="PROSITE" id="PS51085">
    <property type="entry name" value="2FE2S_FER_2"/>
    <property type="match status" value="1"/>
</dbReference>
<dbReference type="Gene3D" id="2.40.30.10">
    <property type="entry name" value="Translation factors"/>
    <property type="match status" value="1"/>
</dbReference>
<gene>
    <name evidence="10" type="ORF">GCM10009606_00290</name>
</gene>
<organism evidence="10 11">
    <name type="scientific">Nocardioides aquiterrae</name>
    <dbReference type="NCBI Taxonomy" id="203799"/>
    <lineage>
        <taxon>Bacteria</taxon>
        <taxon>Bacillati</taxon>
        <taxon>Actinomycetota</taxon>
        <taxon>Actinomycetes</taxon>
        <taxon>Propionibacteriales</taxon>
        <taxon>Nocardioidaceae</taxon>
        <taxon>Nocardioides</taxon>
    </lineage>
</organism>
<evidence type="ECO:0000256" key="2">
    <source>
        <dbReference type="ARBA" id="ARBA00022630"/>
    </source>
</evidence>
<accession>A0ABN1U6I7</accession>
<feature type="domain" description="2Fe-2S ferredoxin-type" evidence="8">
    <location>
        <begin position="228"/>
        <end position="315"/>
    </location>
</feature>
<comment type="cofactor">
    <cofactor evidence="1">
        <name>FAD</name>
        <dbReference type="ChEBI" id="CHEBI:57692"/>
    </cofactor>
</comment>
<dbReference type="Gene3D" id="3.10.20.30">
    <property type="match status" value="1"/>
</dbReference>
<dbReference type="Proteomes" id="UP001499979">
    <property type="component" value="Unassembled WGS sequence"/>
</dbReference>